<comment type="similarity">
    <text evidence="2">Belongs to the shugoshin family.</text>
</comment>
<proteinExistence type="inferred from homology"/>
<keyword evidence="12" id="KW-1185">Reference proteome</keyword>
<feature type="compositionally biased region" description="Polar residues" evidence="9">
    <location>
        <begin position="477"/>
        <end position="490"/>
    </location>
</feature>
<feature type="compositionally biased region" description="Basic and acidic residues" evidence="9">
    <location>
        <begin position="298"/>
        <end position="321"/>
    </location>
</feature>
<evidence type="ECO:0000313" key="12">
    <source>
        <dbReference type="Proteomes" id="UP001591681"/>
    </source>
</evidence>
<dbReference type="AlphaFoldDB" id="A0ABD1IZQ6"/>
<evidence type="ECO:0000256" key="1">
    <source>
        <dbReference type="ARBA" id="ARBA00004584"/>
    </source>
</evidence>
<evidence type="ECO:0000256" key="4">
    <source>
        <dbReference type="ARBA" id="ARBA00022618"/>
    </source>
</evidence>
<organism evidence="11 12">
    <name type="scientific">Coilia grayii</name>
    <name type="common">Gray's grenadier anchovy</name>
    <dbReference type="NCBI Taxonomy" id="363190"/>
    <lineage>
        <taxon>Eukaryota</taxon>
        <taxon>Metazoa</taxon>
        <taxon>Chordata</taxon>
        <taxon>Craniata</taxon>
        <taxon>Vertebrata</taxon>
        <taxon>Euteleostomi</taxon>
        <taxon>Actinopterygii</taxon>
        <taxon>Neopterygii</taxon>
        <taxon>Teleostei</taxon>
        <taxon>Clupei</taxon>
        <taxon>Clupeiformes</taxon>
        <taxon>Clupeoidei</taxon>
        <taxon>Engraulidae</taxon>
        <taxon>Coilinae</taxon>
        <taxon>Coilia</taxon>
    </lineage>
</organism>
<feature type="compositionally biased region" description="Acidic residues" evidence="9">
    <location>
        <begin position="386"/>
        <end position="398"/>
    </location>
</feature>
<feature type="compositionally biased region" description="Polar residues" evidence="9">
    <location>
        <begin position="331"/>
        <end position="340"/>
    </location>
</feature>
<gene>
    <name evidence="11" type="ORF">ACEWY4_024216</name>
</gene>
<accession>A0ABD1IZQ6</accession>
<name>A0ABD1IZQ6_9TELE</name>
<feature type="compositionally biased region" description="Basic and acidic residues" evidence="9">
    <location>
        <begin position="133"/>
        <end position="142"/>
    </location>
</feature>
<dbReference type="GO" id="GO:0000775">
    <property type="term" value="C:chromosome, centromeric region"/>
    <property type="evidence" value="ECO:0007669"/>
    <property type="project" value="UniProtKB-SubCell"/>
</dbReference>
<dbReference type="GO" id="GO:0007059">
    <property type="term" value="P:chromosome segregation"/>
    <property type="evidence" value="ECO:0007669"/>
    <property type="project" value="UniProtKB-KW"/>
</dbReference>
<sequence length="674" mass="75710">MARERRGAQPQKKSFQQSLDDIKEKMKEKRNKRLASAYAANGRKSKIITNGQMKPFVLKSVQVNNKVLALALQAEREKVRQAQNVILQLKRERQALYFHLLLLKRTAIRPQSSTPEVRRMDSASSVSPSSLLESKKKANRDVDPDDLTSQPLHAVNTELPPTVNVRQRRKAKGRRSEYSELDLPRAAMDNTDCQSTESGLAVAQEEAEEETELHDGNRMPETCTEPHSAQSKAQHTPEPPKKRRRAPKQAAPKQTSQPSSAPANQPQTQAPDPPGPTRGRLLQSAPHSRRVVAAPLKKPWENSRPRARSKSRDRASSRDRTQPPPTTKQQGPNLGSTLNDTFDFDFEEAVHVTPFRVGSKTDGRTAETTQEPPREDAPKRSSSLSDCDEDDDDNEGDDSWYVPSNRGRKREREGRSPPRRARSKRNAAHQACKQRKEGQPLLSDIKPEHQTERDFSRTEAAIITKAESPGEEVRVSPESTGTSLVPQQSPLPELPPDSPMFLYPEHLDLSEHSKATHTVEDEGIENEVPVSSKMEEDLLLLEDPLCGLTSRSKSLGLKREKPSVKYRRYAGGMVVRSAIGVGLSDMTNLSPATRRAIPSVQTQSASHNSPAIRRRRCTVVVNYKEPTINSKLRRGDKFTDTQFLRSPIFKQKSRRSVQRMSHLEKYNESFVGCH</sequence>
<dbReference type="Gene3D" id="1.20.5.730">
    <property type="entry name" value="Single helix bin"/>
    <property type="match status" value="1"/>
</dbReference>
<evidence type="ECO:0000259" key="10">
    <source>
        <dbReference type="Pfam" id="PF07557"/>
    </source>
</evidence>
<feature type="compositionally biased region" description="Polar residues" evidence="9">
    <location>
        <begin position="225"/>
        <end position="234"/>
    </location>
</feature>
<dbReference type="Pfam" id="PF07557">
    <property type="entry name" value="Shugoshin_C"/>
    <property type="match status" value="1"/>
</dbReference>
<evidence type="ECO:0000256" key="6">
    <source>
        <dbReference type="ARBA" id="ARBA00023054"/>
    </source>
</evidence>
<feature type="compositionally biased region" description="Low complexity" evidence="9">
    <location>
        <begin position="122"/>
        <end position="132"/>
    </location>
</feature>
<feature type="compositionally biased region" description="Polar residues" evidence="9">
    <location>
        <begin position="255"/>
        <end position="270"/>
    </location>
</feature>
<evidence type="ECO:0000256" key="9">
    <source>
        <dbReference type="SAM" id="MobiDB-lite"/>
    </source>
</evidence>
<keyword evidence="6" id="KW-0175">Coiled coil</keyword>
<comment type="caution">
    <text evidence="11">The sequence shown here is derived from an EMBL/GenBank/DDBJ whole genome shotgun (WGS) entry which is preliminary data.</text>
</comment>
<reference evidence="11 12" key="1">
    <citation type="submission" date="2024-09" db="EMBL/GenBank/DDBJ databases">
        <title>A chromosome-level genome assembly of Gray's grenadier anchovy, Coilia grayii.</title>
        <authorList>
            <person name="Fu Z."/>
        </authorList>
    </citation>
    <scope>NUCLEOTIDE SEQUENCE [LARGE SCALE GENOMIC DNA]</scope>
    <source>
        <strain evidence="11">G4</strain>
        <tissue evidence="11">Muscle</tissue>
    </source>
</reference>
<evidence type="ECO:0000256" key="2">
    <source>
        <dbReference type="ARBA" id="ARBA00010845"/>
    </source>
</evidence>
<keyword evidence="8" id="KW-0137">Centromere</keyword>
<feature type="compositionally biased region" description="Basic residues" evidence="9">
    <location>
        <begin position="417"/>
        <end position="427"/>
    </location>
</feature>
<keyword evidence="5" id="KW-0159">Chromosome partition</keyword>
<evidence type="ECO:0000256" key="3">
    <source>
        <dbReference type="ARBA" id="ARBA00022454"/>
    </source>
</evidence>
<dbReference type="GO" id="GO:0051301">
    <property type="term" value="P:cell division"/>
    <property type="evidence" value="ECO:0007669"/>
    <property type="project" value="UniProtKB-KW"/>
</dbReference>
<protein>
    <recommendedName>
        <fullName evidence="10">Shugoshin C-terminal domain-containing protein</fullName>
    </recommendedName>
</protein>
<comment type="subcellular location">
    <subcellularLocation>
        <location evidence="1">Chromosome</location>
        <location evidence="1">Centromere</location>
    </subcellularLocation>
</comment>
<keyword evidence="7" id="KW-0131">Cell cycle</keyword>
<dbReference type="EMBL" id="JBHFQA010000021">
    <property type="protein sequence ID" value="KAL2080423.1"/>
    <property type="molecule type" value="Genomic_DNA"/>
</dbReference>
<dbReference type="PANTHER" id="PTHR21577:SF3">
    <property type="entry name" value="SHUGOSHIN 1-RELATED"/>
    <property type="match status" value="1"/>
</dbReference>
<feature type="region of interest" description="Disordered" evidence="9">
    <location>
        <begin position="112"/>
        <end position="490"/>
    </location>
</feature>
<dbReference type="Proteomes" id="UP001591681">
    <property type="component" value="Unassembled WGS sequence"/>
</dbReference>
<evidence type="ECO:0000313" key="11">
    <source>
        <dbReference type="EMBL" id="KAL2080423.1"/>
    </source>
</evidence>
<dbReference type="InterPro" id="IPR038889">
    <property type="entry name" value="Shugoshin1/2"/>
</dbReference>
<dbReference type="PANTHER" id="PTHR21577">
    <property type="entry name" value="SHUGOSHIN"/>
    <property type="match status" value="1"/>
</dbReference>
<evidence type="ECO:0000256" key="5">
    <source>
        <dbReference type="ARBA" id="ARBA00022829"/>
    </source>
</evidence>
<keyword evidence="3" id="KW-0158">Chromosome</keyword>
<evidence type="ECO:0000256" key="7">
    <source>
        <dbReference type="ARBA" id="ARBA00023306"/>
    </source>
</evidence>
<dbReference type="InterPro" id="IPR011515">
    <property type="entry name" value="Shugoshin_C"/>
</dbReference>
<keyword evidence="4" id="KW-0132">Cell division</keyword>
<evidence type="ECO:0000256" key="8">
    <source>
        <dbReference type="ARBA" id="ARBA00023328"/>
    </source>
</evidence>
<feature type="domain" description="Shugoshin C-terminal" evidence="10">
    <location>
        <begin position="613"/>
        <end position="634"/>
    </location>
</feature>
<feature type="compositionally biased region" description="Basic and acidic residues" evidence="9">
    <location>
        <begin position="445"/>
        <end position="457"/>
    </location>
</feature>